<dbReference type="Gene3D" id="1.10.287.130">
    <property type="match status" value="1"/>
</dbReference>
<reference evidence="9 10" key="1">
    <citation type="journal article" date="2014" name="ISME J.">
        <title>Adaptation of an abundant Roseobacter RCA organism to pelagic systems revealed by genomic and transcriptomic analyses.</title>
        <authorList>
            <person name="Voget S."/>
            <person name="Wemheuer B."/>
            <person name="Brinkhoff T."/>
            <person name="Vollmers J."/>
            <person name="Dietrich S."/>
            <person name="Giebel H.A."/>
            <person name="Beardsley C."/>
            <person name="Sardemann C."/>
            <person name="Bakenhus I."/>
            <person name="Billerbeck S."/>
            <person name="Daniel R."/>
            <person name="Simon M."/>
        </authorList>
    </citation>
    <scope>NUCLEOTIDE SEQUENCE [LARGE SCALE GENOMIC DNA]</scope>
    <source>
        <strain evidence="9 10">RCA23</strain>
    </source>
</reference>
<protein>
    <recommendedName>
        <fullName evidence="2">histidine kinase</fullName>
        <ecNumber evidence="2">2.7.13.3</ecNumber>
    </recommendedName>
</protein>
<dbReference type="Proteomes" id="UP000028680">
    <property type="component" value="Chromosome"/>
</dbReference>
<keyword evidence="10" id="KW-1185">Reference proteome</keyword>
<dbReference type="InterPro" id="IPR003594">
    <property type="entry name" value="HATPase_dom"/>
</dbReference>
<evidence type="ECO:0000313" key="9">
    <source>
        <dbReference type="EMBL" id="AII87894.1"/>
    </source>
</evidence>
<dbReference type="PRINTS" id="PR00344">
    <property type="entry name" value="BCTRLSENSOR"/>
</dbReference>
<dbReference type="KEGG" id="ptp:RCA23_c23720"/>
<dbReference type="SMART" id="SM00388">
    <property type="entry name" value="HisKA"/>
    <property type="match status" value="1"/>
</dbReference>
<dbReference type="RefSeq" id="WP_044050527.1">
    <property type="nucleotide sequence ID" value="NZ_CP003984.1"/>
</dbReference>
<dbReference type="PROSITE" id="PS50109">
    <property type="entry name" value="HIS_KIN"/>
    <property type="match status" value="1"/>
</dbReference>
<evidence type="ECO:0000256" key="1">
    <source>
        <dbReference type="ARBA" id="ARBA00000085"/>
    </source>
</evidence>
<dbReference type="Pfam" id="PF02518">
    <property type="entry name" value="HATPase_c"/>
    <property type="match status" value="1"/>
</dbReference>
<evidence type="ECO:0000256" key="6">
    <source>
        <dbReference type="ARBA" id="ARBA00023012"/>
    </source>
</evidence>
<dbReference type="InterPro" id="IPR036890">
    <property type="entry name" value="HATPase_C_sf"/>
</dbReference>
<dbReference type="InterPro" id="IPR004358">
    <property type="entry name" value="Sig_transdc_His_kin-like_C"/>
</dbReference>
<dbReference type="EC" id="2.7.13.3" evidence="2"/>
<comment type="catalytic activity">
    <reaction evidence="1">
        <text>ATP + protein L-histidine = ADP + protein N-phospho-L-histidine.</text>
        <dbReference type="EC" id="2.7.13.3"/>
    </reaction>
</comment>
<dbReference type="InterPro" id="IPR050736">
    <property type="entry name" value="Sensor_HK_Regulatory"/>
</dbReference>
<evidence type="ECO:0000256" key="3">
    <source>
        <dbReference type="ARBA" id="ARBA00022553"/>
    </source>
</evidence>
<keyword evidence="4" id="KW-0808">Transferase</keyword>
<sequence length="458" mass="50182">MFQTLSGRFFILTVLFVVLAEVLILVPSVARFRQDYLSASLERAQIASLALEAEDRISSDLEAELLETAEIYNVVLRRNEVRQLVLSSPIPAPIVASFDLRHPSAYDLVVDGLAALFDSSDHVIRVLGDPVRRAGLLIEITMSTRGLHEALVAYAIQVLWVSTAISALTAVLLFWAVRQALLLPMRQVVSHMQSYANAPEDARSIIAPNARLRELREAQDAMKSMQVELTGALKQKERLAQLGGAVAKISHDLRNILSSAQLFTDRIEASEDPTVARLAPKLVRSISRAIHLCETTLAYGRAEESAPQLEWLKLSRLFEDVVEAEQLASEGKITFTRTVAEDLQLRADPEQLYRVISNLCRNARQALEATPGQGQIDLSAADAQGHWWIKVQDNGPGLPERAKNNLFTAFQGGTTKGGSGLGLAISAELIRGHGGRLSLEKSDAQGSIFSIELPKANN</sequence>
<accession>A0AAN0VJ90</accession>
<dbReference type="GO" id="GO:0000155">
    <property type="term" value="F:phosphorelay sensor kinase activity"/>
    <property type="evidence" value="ECO:0007669"/>
    <property type="project" value="InterPro"/>
</dbReference>
<dbReference type="InterPro" id="IPR003661">
    <property type="entry name" value="HisK_dim/P_dom"/>
</dbReference>
<evidence type="ECO:0000256" key="2">
    <source>
        <dbReference type="ARBA" id="ARBA00012438"/>
    </source>
</evidence>
<feature type="domain" description="Histidine kinase" evidence="8">
    <location>
        <begin position="248"/>
        <end position="457"/>
    </location>
</feature>
<keyword evidence="3" id="KW-0597">Phosphoprotein</keyword>
<dbReference type="CDD" id="cd00075">
    <property type="entry name" value="HATPase"/>
    <property type="match status" value="1"/>
</dbReference>
<evidence type="ECO:0000313" key="10">
    <source>
        <dbReference type="Proteomes" id="UP000028680"/>
    </source>
</evidence>
<evidence type="ECO:0000259" key="8">
    <source>
        <dbReference type="PROSITE" id="PS50109"/>
    </source>
</evidence>
<keyword evidence="7" id="KW-0472">Membrane</keyword>
<evidence type="ECO:0000256" key="5">
    <source>
        <dbReference type="ARBA" id="ARBA00022777"/>
    </source>
</evidence>
<dbReference type="SUPFAM" id="SSF47384">
    <property type="entry name" value="Homodimeric domain of signal transducing histidine kinase"/>
    <property type="match status" value="1"/>
</dbReference>
<name>A0AAN0VJ90_9RHOB</name>
<dbReference type="AlphaFoldDB" id="A0AAN0VJ90"/>
<keyword evidence="5 9" id="KW-0418">Kinase</keyword>
<dbReference type="InterPro" id="IPR036097">
    <property type="entry name" value="HisK_dim/P_sf"/>
</dbReference>
<keyword evidence="7" id="KW-1133">Transmembrane helix</keyword>
<dbReference type="SMART" id="SM00387">
    <property type="entry name" value="HATPase_c"/>
    <property type="match status" value="1"/>
</dbReference>
<feature type="transmembrane region" description="Helical" evidence="7">
    <location>
        <begin position="151"/>
        <end position="177"/>
    </location>
</feature>
<dbReference type="Pfam" id="PF00512">
    <property type="entry name" value="HisKA"/>
    <property type="match status" value="1"/>
</dbReference>
<evidence type="ECO:0000256" key="7">
    <source>
        <dbReference type="SAM" id="Phobius"/>
    </source>
</evidence>
<evidence type="ECO:0000256" key="4">
    <source>
        <dbReference type="ARBA" id="ARBA00022679"/>
    </source>
</evidence>
<gene>
    <name evidence="9" type="ORF">RCA23_c23720</name>
</gene>
<proteinExistence type="predicted"/>
<dbReference type="SUPFAM" id="SSF55874">
    <property type="entry name" value="ATPase domain of HSP90 chaperone/DNA topoisomerase II/histidine kinase"/>
    <property type="match status" value="1"/>
</dbReference>
<organism evidence="9 10">
    <name type="scientific">Planktomarina temperata RCA23</name>
    <dbReference type="NCBI Taxonomy" id="666509"/>
    <lineage>
        <taxon>Bacteria</taxon>
        <taxon>Pseudomonadati</taxon>
        <taxon>Pseudomonadota</taxon>
        <taxon>Alphaproteobacteria</taxon>
        <taxon>Rhodobacterales</taxon>
        <taxon>Paracoccaceae</taxon>
        <taxon>Planktomarina</taxon>
    </lineage>
</organism>
<dbReference type="Gene3D" id="3.30.565.10">
    <property type="entry name" value="Histidine kinase-like ATPase, C-terminal domain"/>
    <property type="match status" value="1"/>
</dbReference>
<keyword evidence="6" id="KW-0902">Two-component regulatory system</keyword>
<dbReference type="PANTHER" id="PTHR43711">
    <property type="entry name" value="TWO-COMPONENT HISTIDINE KINASE"/>
    <property type="match status" value="1"/>
</dbReference>
<dbReference type="EMBL" id="CP003984">
    <property type="protein sequence ID" value="AII87894.1"/>
    <property type="molecule type" value="Genomic_DNA"/>
</dbReference>
<feature type="transmembrane region" description="Helical" evidence="7">
    <location>
        <begin position="6"/>
        <end position="26"/>
    </location>
</feature>
<dbReference type="InterPro" id="IPR005467">
    <property type="entry name" value="His_kinase_dom"/>
</dbReference>
<dbReference type="PANTHER" id="PTHR43711:SF28">
    <property type="entry name" value="SENSOR HISTIDINE KINASE YXDK"/>
    <property type="match status" value="1"/>
</dbReference>
<keyword evidence="7" id="KW-0812">Transmembrane</keyword>